<dbReference type="SMART" id="SM00796">
    <property type="entry name" value="AHS1"/>
    <property type="match status" value="1"/>
</dbReference>
<evidence type="ECO:0000256" key="1">
    <source>
        <dbReference type="ARBA" id="ARBA00022741"/>
    </source>
</evidence>
<evidence type="ECO:0000259" key="5">
    <source>
        <dbReference type="SMART" id="SM00796"/>
    </source>
</evidence>
<keyword evidence="2" id="KW-0378">Hydrolase</keyword>
<dbReference type="SUPFAM" id="SSF50891">
    <property type="entry name" value="Cyclophilin-like"/>
    <property type="match status" value="2"/>
</dbReference>
<comment type="caution">
    <text evidence="7">The sequence shown here is derived from an EMBL/GenBank/DDBJ whole genome shotgun (WGS) entry which is preliminary data.</text>
</comment>
<dbReference type="InterPro" id="IPR052708">
    <property type="entry name" value="PxpC"/>
</dbReference>
<evidence type="ECO:0000256" key="2">
    <source>
        <dbReference type="ARBA" id="ARBA00022801"/>
    </source>
</evidence>
<evidence type="ECO:0000256" key="4">
    <source>
        <dbReference type="SAM" id="MobiDB-lite"/>
    </source>
</evidence>
<dbReference type="Gene3D" id="2.40.100.10">
    <property type="entry name" value="Cyclophilin-like"/>
    <property type="match status" value="2"/>
</dbReference>
<dbReference type="SMART" id="SM00797">
    <property type="entry name" value="AHS2"/>
    <property type="match status" value="1"/>
</dbReference>
<accession>A0ABU1FU98</accession>
<dbReference type="RefSeq" id="WP_310537610.1">
    <property type="nucleotide sequence ID" value="NZ_BAAAOC010000086.1"/>
</dbReference>
<feature type="compositionally biased region" description="Polar residues" evidence="4">
    <location>
        <begin position="327"/>
        <end position="336"/>
    </location>
</feature>
<sequence length="570" mass="60539">MVSAVHWAGQRALLLEFDSLAEVMRFHAHLTAEPLAGQREATAAARTVLLDFRRRQDAVAAARQVKRIKAKAAEYPAARELTLDVHYDGEDLDSLAEDLGMSPQALVDWHTSTTWVGAFGGFAPGFTYCVPEELVRGESGRRRRGRKSERGSFTVARHSSPRTYVPAGAVALAGEFSGIYPRESPGGWQLIGTTDAPLWDVRRSTPALIRPGDTVRYRQRSEKIVVSSPAASPTPSPAPTDTVVEVVSPGPQTLIQDLGRPGLSDLGVPRSGAADPASLRQANQLVGNEEDAAGFEVLYGGLVLKAHQTTVLAVTGAETELTVETPADTQRSNMAVSGTGASGEPQAPEVSTREVTMRAPFWLFPGERLRLAAPARGIRNYIAVSGGVARERVLGSASTDVLSGLGPAPVDAGQRFGLNGAASRFVGIADVSRSRLPAAEGPTVLRFVPGPREDWFAGPRGSNPGLHALQTIPWRVSQKSNRVGLRLEGDGQKLARTRDGELPSEPVVDGALQVPPSGEPVLFLADHPVTGGYPVIGVAVREDLPLAAQLPPGTEIRFTAVDPETLLPVS</sequence>
<dbReference type="PANTHER" id="PTHR43309">
    <property type="entry name" value="5-OXOPROLINASE SUBUNIT C"/>
    <property type="match status" value="1"/>
</dbReference>
<dbReference type="PANTHER" id="PTHR43309:SF3">
    <property type="entry name" value="5-OXOPROLINASE SUBUNIT C"/>
    <property type="match status" value="1"/>
</dbReference>
<protein>
    <submittedName>
        <fullName evidence="7">Carboxyltransferase domain-containing protein</fullName>
    </submittedName>
</protein>
<dbReference type="Proteomes" id="UP001260872">
    <property type="component" value="Unassembled WGS sequence"/>
</dbReference>
<feature type="region of interest" description="Disordered" evidence="4">
    <location>
        <begin position="324"/>
        <end position="352"/>
    </location>
</feature>
<evidence type="ECO:0000259" key="6">
    <source>
        <dbReference type="SMART" id="SM00797"/>
    </source>
</evidence>
<evidence type="ECO:0000313" key="7">
    <source>
        <dbReference type="EMBL" id="MDR5712229.1"/>
    </source>
</evidence>
<dbReference type="Pfam" id="PF02682">
    <property type="entry name" value="CT_C_D"/>
    <property type="match status" value="1"/>
</dbReference>
<feature type="domain" description="Carboxyltransferase" evidence="6">
    <location>
        <begin position="265"/>
        <end position="570"/>
    </location>
</feature>
<gene>
    <name evidence="7" type="ORF">RH857_08820</name>
</gene>
<keyword evidence="3" id="KW-0067">ATP-binding</keyword>
<organism evidence="7 8">
    <name type="scientific">Nesterenkonia flava</name>
    <dbReference type="NCBI Taxonomy" id="469799"/>
    <lineage>
        <taxon>Bacteria</taxon>
        <taxon>Bacillati</taxon>
        <taxon>Actinomycetota</taxon>
        <taxon>Actinomycetes</taxon>
        <taxon>Micrococcales</taxon>
        <taxon>Micrococcaceae</taxon>
        <taxon>Nesterenkonia</taxon>
    </lineage>
</organism>
<evidence type="ECO:0000313" key="8">
    <source>
        <dbReference type="Proteomes" id="UP001260872"/>
    </source>
</evidence>
<reference evidence="8" key="1">
    <citation type="submission" date="2023-07" db="EMBL/GenBank/DDBJ databases">
        <title>Description of three actinobacteria isolated from air of manufacturing shop in a pharmaceutical factory.</title>
        <authorList>
            <person name="Zhang D.-F."/>
        </authorList>
    </citation>
    <scope>NUCLEOTIDE SEQUENCE [LARGE SCALE GENOMIC DNA]</scope>
    <source>
        <strain evidence="8">CCTCC AB 207010</strain>
    </source>
</reference>
<name>A0ABU1FU98_9MICC</name>
<dbReference type="InterPro" id="IPR003833">
    <property type="entry name" value="CT_C_D"/>
</dbReference>
<feature type="domain" description="Carboxyltransferase" evidence="5">
    <location>
        <begin position="3"/>
        <end position="209"/>
    </location>
</feature>
<proteinExistence type="predicted"/>
<keyword evidence="1" id="KW-0547">Nucleotide-binding</keyword>
<evidence type="ECO:0000256" key="3">
    <source>
        <dbReference type="ARBA" id="ARBA00022840"/>
    </source>
</evidence>
<dbReference type="InterPro" id="IPR003778">
    <property type="entry name" value="CT_A_B"/>
</dbReference>
<dbReference type="Gene3D" id="3.30.1360.40">
    <property type="match status" value="1"/>
</dbReference>
<keyword evidence="8" id="KW-1185">Reference proteome</keyword>
<dbReference type="Pfam" id="PF02626">
    <property type="entry name" value="CT_A_B"/>
    <property type="match status" value="2"/>
</dbReference>
<dbReference type="InterPro" id="IPR029000">
    <property type="entry name" value="Cyclophilin-like_dom_sf"/>
</dbReference>
<dbReference type="EMBL" id="JAVKGT010000021">
    <property type="protein sequence ID" value="MDR5712229.1"/>
    <property type="molecule type" value="Genomic_DNA"/>
</dbReference>